<dbReference type="AlphaFoldDB" id="W4K769"/>
<evidence type="ECO:0000313" key="1">
    <source>
        <dbReference type="EMBL" id="ETW81648.1"/>
    </source>
</evidence>
<organism evidence="1 2">
    <name type="scientific">Heterobasidion irregulare (strain TC 32-1)</name>
    <dbReference type="NCBI Taxonomy" id="747525"/>
    <lineage>
        <taxon>Eukaryota</taxon>
        <taxon>Fungi</taxon>
        <taxon>Dikarya</taxon>
        <taxon>Basidiomycota</taxon>
        <taxon>Agaricomycotina</taxon>
        <taxon>Agaricomycetes</taxon>
        <taxon>Russulales</taxon>
        <taxon>Bondarzewiaceae</taxon>
        <taxon>Heterobasidion</taxon>
        <taxon>Heterobasidion annosum species complex</taxon>
    </lineage>
</organism>
<dbReference type="RefSeq" id="XP_009546278.1">
    <property type="nucleotide sequence ID" value="XM_009547983.1"/>
</dbReference>
<gene>
    <name evidence="1" type="ORF">HETIRDRAFT_118095</name>
</gene>
<dbReference type="HOGENOM" id="CLU_1315542_0_0_1"/>
<sequence>MTPGDPDITMLHSEIFDSKPDCSLFSIICLKFKAVSEDKYWKTQNSFHQAGDLLVPSRVRGVRDQSMFSWFHVFAEVSTDSMFSARYGSSRLELVFSEDIISGRAINTAHLSTYVSDVLALSKILSSSLVVASSYRLVRFFLGKFYWLFFSLYPLSITFDALIPRRPDLFASGFATLVSTPQNVPKILGKTTYILDYRWRLVDADFGAS</sequence>
<dbReference type="KEGG" id="hir:HETIRDRAFT_118095"/>
<proteinExistence type="predicted"/>
<keyword evidence="2" id="KW-1185">Reference proteome</keyword>
<accession>W4K769</accession>
<dbReference type="InParanoid" id="W4K769"/>
<reference evidence="1 2" key="1">
    <citation type="journal article" date="2012" name="New Phytol.">
        <title>Insight into trade-off between wood decay and parasitism from the genome of a fungal forest pathogen.</title>
        <authorList>
            <person name="Olson A."/>
            <person name="Aerts A."/>
            <person name="Asiegbu F."/>
            <person name="Belbahri L."/>
            <person name="Bouzid O."/>
            <person name="Broberg A."/>
            <person name="Canback B."/>
            <person name="Coutinho P.M."/>
            <person name="Cullen D."/>
            <person name="Dalman K."/>
            <person name="Deflorio G."/>
            <person name="van Diepen L.T."/>
            <person name="Dunand C."/>
            <person name="Duplessis S."/>
            <person name="Durling M."/>
            <person name="Gonthier P."/>
            <person name="Grimwood J."/>
            <person name="Fossdal C.G."/>
            <person name="Hansson D."/>
            <person name="Henrissat B."/>
            <person name="Hietala A."/>
            <person name="Himmelstrand K."/>
            <person name="Hoffmeister D."/>
            <person name="Hogberg N."/>
            <person name="James T.Y."/>
            <person name="Karlsson M."/>
            <person name="Kohler A."/>
            <person name="Kues U."/>
            <person name="Lee Y.H."/>
            <person name="Lin Y.C."/>
            <person name="Lind M."/>
            <person name="Lindquist E."/>
            <person name="Lombard V."/>
            <person name="Lucas S."/>
            <person name="Lunden K."/>
            <person name="Morin E."/>
            <person name="Murat C."/>
            <person name="Park J."/>
            <person name="Raffaello T."/>
            <person name="Rouze P."/>
            <person name="Salamov A."/>
            <person name="Schmutz J."/>
            <person name="Solheim H."/>
            <person name="Stahlberg J."/>
            <person name="Velez H."/>
            <person name="de Vries R.P."/>
            <person name="Wiebenga A."/>
            <person name="Woodward S."/>
            <person name="Yakovlev I."/>
            <person name="Garbelotto M."/>
            <person name="Martin F."/>
            <person name="Grigoriev I.V."/>
            <person name="Stenlid J."/>
        </authorList>
    </citation>
    <scope>NUCLEOTIDE SEQUENCE [LARGE SCALE GENOMIC DNA]</scope>
    <source>
        <strain evidence="1 2">TC 32-1</strain>
    </source>
</reference>
<dbReference type="Proteomes" id="UP000030671">
    <property type="component" value="Unassembled WGS sequence"/>
</dbReference>
<evidence type="ECO:0000313" key="2">
    <source>
        <dbReference type="Proteomes" id="UP000030671"/>
    </source>
</evidence>
<dbReference type="EMBL" id="KI925458">
    <property type="protein sequence ID" value="ETW81648.1"/>
    <property type="molecule type" value="Genomic_DNA"/>
</dbReference>
<protein>
    <submittedName>
        <fullName evidence="1">Uncharacterized protein</fullName>
    </submittedName>
</protein>
<dbReference type="GeneID" id="20666576"/>
<name>W4K769_HETIT</name>